<keyword evidence="11" id="KW-1185">Reference proteome</keyword>
<keyword evidence="6" id="KW-0915">Sodium</keyword>
<dbReference type="GO" id="GO:0046872">
    <property type="term" value="F:metal ion binding"/>
    <property type="evidence" value="ECO:0007669"/>
    <property type="project" value="UniProtKB-KW"/>
</dbReference>
<name>A0AAV4FA22_9GAST</name>
<comment type="caution">
    <text evidence="10">The sequence shown here is derived from an EMBL/GenBank/DDBJ whole genome shotgun (WGS) entry which is preliminary data.</text>
</comment>
<dbReference type="PROSITE" id="PS00610">
    <property type="entry name" value="NA_NEUROTRAN_SYMP_1"/>
    <property type="match status" value="1"/>
</dbReference>
<evidence type="ECO:0000256" key="2">
    <source>
        <dbReference type="ARBA" id="ARBA00022448"/>
    </source>
</evidence>
<comment type="subcellular location">
    <subcellularLocation>
        <location evidence="1">Membrane</location>
        <topology evidence="1">Multi-pass membrane protein</topology>
    </subcellularLocation>
</comment>
<gene>
    <name evidence="10" type="ORF">ElyMa_003767600</name>
</gene>
<proteinExistence type="inferred from homology"/>
<dbReference type="GO" id="GO:0015816">
    <property type="term" value="P:glycine transport"/>
    <property type="evidence" value="ECO:0007669"/>
    <property type="project" value="TreeGrafter"/>
</dbReference>
<dbReference type="InterPro" id="IPR000175">
    <property type="entry name" value="Na/ntran_symport"/>
</dbReference>
<evidence type="ECO:0000313" key="11">
    <source>
        <dbReference type="Proteomes" id="UP000762676"/>
    </source>
</evidence>
<dbReference type="GO" id="GO:0015193">
    <property type="term" value="F:L-proline transmembrane transporter activity"/>
    <property type="evidence" value="ECO:0007669"/>
    <property type="project" value="TreeGrafter"/>
</dbReference>
<keyword evidence="6" id="KW-0479">Metal-binding</keyword>
<dbReference type="Pfam" id="PF00209">
    <property type="entry name" value="SNF"/>
    <property type="match status" value="1"/>
</dbReference>
<dbReference type="PANTHER" id="PTHR11616:SF44">
    <property type="entry name" value="SODIUM- AND CHLORIDE-DEPENDENT TRANSPORTER XTRP3"/>
    <property type="match status" value="1"/>
</dbReference>
<feature type="transmembrane region" description="Helical" evidence="9">
    <location>
        <begin position="65"/>
        <end position="82"/>
    </location>
</feature>
<organism evidence="10 11">
    <name type="scientific">Elysia marginata</name>
    <dbReference type="NCBI Taxonomy" id="1093978"/>
    <lineage>
        <taxon>Eukaryota</taxon>
        <taxon>Metazoa</taxon>
        <taxon>Spiralia</taxon>
        <taxon>Lophotrochozoa</taxon>
        <taxon>Mollusca</taxon>
        <taxon>Gastropoda</taxon>
        <taxon>Heterobranchia</taxon>
        <taxon>Euthyneura</taxon>
        <taxon>Panpulmonata</taxon>
        <taxon>Sacoglossa</taxon>
        <taxon>Placobranchoidea</taxon>
        <taxon>Plakobranchidae</taxon>
        <taxon>Elysia</taxon>
    </lineage>
</organism>
<dbReference type="GO" id="GO:0016324">
    <property type="term" value="C:apical plasma membrane"/>
    <property type="evidence" value="ECO:0007669"/>
    <property type="project" value="TreeGrafter"/>
</dbReference>
<evidence type="ECO:0000256" key="9">
    <source>
        <dbReference type="SAM" id="Phobius"/>
    </source>
</evidence>
<protein>
    <recommendedName>
        <fullName evidence="7">Transporter</fullName>
    </recommendedName>
</protein>
<feature type="region of interest" description="Disordered" evidence="8">
    <location>
        <begin position="1"/>
        <end position="23"/>
    </location>
</feature>
<dbReference type="GO" id="GO:1904271">
    <property type="term" value="P:L-proline import across plasma membrane"/>
    <property type="evidence" value="ECO:0007669"/>
    <property type="project" value="TreeGrafter"/>
</dbReference>
<dbReference type="SUPFAM" id="SSF161070">
    <property type="entry name" value="SNF-like"/>
    <property type="match status" value="1"/>
</dbReference>
<feature type="binding site" evidence="6">
    <location>
        <position position="80"/>
    </location>
    <ligand>
        <name>Na(+)</name>
        <dbReference type="ChEBI" id="CHEBI:29101"/>
        <label>1</label>
    </ligand>
</feature>
<keyword evidence="2 7" id="KW-0813">Transport</keyword>
<keyword evidence="7" id="KW-0769">Symport</keyword>
<feature type="binding site" evidence="6">
    <location>
        <position position="75"/>
    </location>
    <ligand>
        <name>Na(+)</name>
        <dbReference type="ChEBI" id="CHEBI:29101"/>
        <label>1</label>
    </ligand>
</feature>
<feature type="binding site" evidence="6">
    <location>
        <position position="76"/>
    </location>
    <ligand>
        <name>Na(+)</name>
        <dbReference type="ChEBI" id="CHEBI:29101"/>
        <label>1</label>
    </ligand>
</feature>
<evidence type="ECO:0000256" key="8">
    <source>
        <dbReference type="SAM" id="MobiDB-lite"/>
    </source>
</evidence>
<keyword evidence="3 7" id="KW-0812">Transmembrane</keyword>
<dbReference type="GO" id="GO:0005298">
    <property type="term" value="F:proline:sodium symporter activity"/>
    <property type="evidence" value="ECO:0007669"/>
    <property type="project" value="TreeGrafter"/>
</dbReference>
<sequence>MAELEATPADYSPLTGSRGDGDKAIDVEWGVTQSSDGVTNFDDGEDESTEEAVQKKERLAWDSKLQYFFMVVSYAVGLGNVWRFPYLTQMHGGGKYK</sequence>
<dbReference type="PANTHER" id="PTHR11616">
    <property type="entry name" value="SODIUM/CHLORIDE DEPENDENT TRANSPORTER"/>
    <property type="match status" value="1"/>
</dbReference>
<evidence type="ECO:0000256" key="5">
    <source>
        <dbReference type="ARBA" id="ARBA00023136"/>
    </source>
</evidence>
<evidence type="ECO:0000256" key="7">
    <source>
        <dbReference type="RuleBase" id="RU003732"/>
    </source>
</evidence>
<keyword evidence="5 9" id="KW-0472">Membrane</keyword>
<dbReference type="PROSITE" id="PS50267">
    <property type="entry name" value="NA_NEUROTRAN_SYMP_3"/>
    <property type="match status" value="1"/>
</dbReference>
<evidence type="ECO:0000256" key="1">
    <source>
        <dbReference type="ARBA" id="ARBA00004141"/>
    </source>
</evidence>
<dbReference type="AlphaFoldDB" id="A0AAV4FA22"/>
<dbReference type="InterPro" id="IPR037272">
    <property type="entry name" value="SNS_sf"/>
</dbReference>
<dbReference type="EMBL" id="BMAT01007723">
    <property type="protein sequence ID" value="GFR69810.1"/>
    <property type="molecule type" value="Genomic_DNA"/>
</dbReference>
<evidence type="ECO:0000256" key="6">
    <source>
        <dbReference type="PIRSR" id="PIRSR600175-1"/>
    </source>
</evidence>
<keyword evidence="4 9" id="KW-1133">Transmembrane helix</keyword>
<accession>A0AAV4FA22</accession>
<evidence type="ECO:0000313" key="10">
    <source>
        <dbReference type="EMBL" id="GFR69810.1"/>
    </source>
</evidence>
<evidence type="ECO:0000256" key="3">
    <source>
        <dbReference type="ARBA" id="ARBA00022692"/>
    </source>
</evidence>
<reference evidence="10 11" key="1">
    <citation type="journal article" date="2021" name="Elife">
        <title>Chloroplast acquisition without the gene transfer in kleptoplastic sea slugs, Plakobranchus ocellatus.</title>
        <authorList>
            <person name="Maeda T."/>
            <person name="Takahashi S."/>
            <person name="Yoshida T."/>
            <person name="Shimamura S."/>
            <person name="Takaki Y."/>
            <person name="Nagai Y."/>
            <person name="Toyoda A."/>
            <person name="Suzuki Y."/>
            <person name="Arimoto A."/>
            <person name="Ishii H."/>
            <person name="Satoh N."/>
            <person name="Nishiyama T."/>
            <person name="Hasebe M."/>
            <person name="Maruyama T."/>
            <person name="Minagawa J."/>
            <person name="Obokata J."/>
            <person name="Shigenobu S."/>
        </authorList>
    </citation>
    <scope>NUCLEOTIDE SEQUENCE [LARGE SCALE GENOMIC DNA]</scope>
</reference>
<evidence type="ECO:0000256" key="4">
    <source>
        <dbReference type="ARBA" id="ARBA00022989"/>
    </source>
</evidence>
<dbReference type="Proteomes" id="UP000762676">
    <property type="component" value="Unassembled WGS sequence"/>
</dbReference>
<comment type="similarity">
    <text evidence="7">Belongs to the sodium:neurotransmitter symporter (SNF) (TC 2.A.22) family.</text>
</comment>